<name>A0ABT4VQT4_9HYPH</name>
<protein>
    <submittedName>
        <fullName evidence="1">SDR family oxidoreductase</fullName>
    </submittedName>
</protein>
<evidence type="ECO:0000313" key="2">
    <source>
        <dbReference type="Proteomes" id="UP001148313"/>
    </source>
</evidence>
<accession>A0ABT4VQT4</accession>
<dbReference type="EMBL" id="JAPJZH010000010">
    <property type="protein sequence ID" value="MDA4847062.1"/>
    <property type="molecule type" value="Genomic_DNA"/>
</dbReference>
<sequence length="257" mass="26987">MRVALTGGATGIGASVAAKLKARGAHVTAFDLNEPQDNVDRWIETDLGNPASIAAATEAAEGPFDALINNAGLPPRDGLEALILKVNYIGLRTFMDGMLARLSPNAAIVNTASRAGAMWRDNIEQVKALMALGSMDKVPAFVAAQDIDAVRAYNLSKEAVIALTIAGTEDMIARKLRMNSVSPAAVSTGILDDFLNAFGERAQKAIARAGRAGEADEIADVIVFLASPESRWIKGQDIVIDGGISAMLTSDMLALRP</sequence>
<dbReference type="PANTHER" id="PTHR43975">
    <property type="entry name" value="ZGC:101858"/>
    <property type="match status" value="1"/>
</dbReference>
<dbReference type="SUPFAM" id="SSF51735">
    <property type="entry name" value="NAD(P)-binding Rossmann-fold domains"/>
    <property type="match status" value="1"/>
</dbReference>
<dbReference type="InterPro" id="IPR002347">
    <property type="entry name" value="SDR_fam"/>
</dbReference>
<dbReference type="Gene3D" id="3.40.50.720">
    <property type="entry name" value="NAD(P)-binding Rossmann-like Domain"/>
    <property type="match status" value="1"/>
</dbReference>
<dbReference type="PRINTS" id="PR00081">
    <property type="entry name" value="GDHRDH"/>
</dbReference>
<dbReference type="RefSeq" id="WP_271090857.1">
    <property type="nucleotide sequence ID" value="NZ_JAPJZH010000010.1"/>
</dbReference>
<dbReference type="PANTHER" id="PTHR43975:SF2">
    <property type="entry name" value="EG:BACR7A4.14 PROTEIN-RELATED"/>
    <property type="match status" value="1"/>
</dbReference>
<dbReference type="Proteomes" id="UP001148313">
    <property type="component" value="Unassembled WGS sequence"/>
</dbReference>
<reference evidence="1" key="1">
    <citation type="submission" date="2022-11" db="EMBL/GenBank/DDBJ databases">
        <title>Hoeflea poritis sp. nov., isolated from scleractinian coral Porites lutea.</title>
        <authorList>
            <person name="Zhang G."/>
            <person name="Wei Q."/>
            <person name="Cai L."/>
        </authorList>
    </citation>
    <scope>NUCLEOTIDE SEQUENCE</scope>
    <source>
        <strain evidence="1">E7-10</strain>
    </source>
</reference>
<dbReference type="Pfam" id="PF13561">
    <property type="entry name" value="adh_short_C2"/>
    <property type="match status" value="1"/>
</dbReference>
<organism evidence="1 2">
    <name type="scientific">Hoeflea poritis</name>
    <dbReference type="NCBI Taxonomy" id="2993659"/>
    <lineage>
        <taxon>Bacteria</taxon>
        <taxon>Pseudomonadati</taxon>
        <taxon>Pseudomonadota</taxon>
        <taxon>Alphaproteobacteria</taxon>
        <taxon>Hyphomicrobiales</taxon>
        <taxon>Rhizobiaceae</taxon>
        <taxon>Hoeflea</taxon>
    </lineage>
</organism>
<comment type="caution">
    <text evidence="1">The sequence shown here is derived from an EMBL/GenBank/DDBJ whole genome shotgun (WGS) entry which is preliminary data.</text>
</comment>
<gene>
    <name evidence="1" type="ORF">OOZ53_17005</name>
</gene>
<evidence type="ECO:0000313" key="1">
    <source>
        <dbReference type="EMBL" id="MDA4847062.1"/>
    </source>
</evidence>
<proteinExistence type="predicted"/>
<keyword evidence="2" id="KW-1185">Reference proteome</keyword>
<dbReference type="InterPro" id="IPR036291">
    <property type="entry name" value="NAD(P)-bd_dom_sf"/>
</dbReference>